<dbReference type="RefSeq" id="WP_083307068.1">
    <property type="nucleotide sequence ID" value="NZ_JASODG010000003.1"/>
</dbReference>
<dbReference type="GO" id="GO:0016705">
    <property type="term" value="F:oxidoreductase activity, acting on paired donors, with incorporation or reduction of molecular oxygen"/>
    <property type="evidence" value="ECO:0007669"/>
    <property type="project" value="InterPro"/>
</dbReference>
<accession>A0A2I1L4W5</accession>
<comment type="caution">
    <text evidence="3">The sequence shown here is derived from an EMBL/GenBank/DDBJ whole genome shotgun (WGS) entry which is preliminary data.</text>
</comment>
<proteinExistence type="predicted"/>
<sequence>MSHMKIGILDFIPRDREMTAIESFKSAMNLLQLADEKGLARYWFAEHHSTPALLGSSPQVTLGYAAAITEHIRLGTGGVMLDNLSAYQLAENFKVLECLAPHRIEAGVGYSNPKEQADQKEMGGFDFKNPKPYKDELVALYDYMHDQRSVHQEGKARAMPVLFDHEIPYYVMVTSTRHVRYIAEQGWGMLFGLFLNPSYEECKEAIRIYRKYFKPNGISNTPHVMVSLYVISAYDENVLEGLEKAVDAWILTFRSNKRALYQLLSVEEAEFYPFSDEEKETIDHYQEAKLIASPKEIQAKFSHLMKELDCDEFLVVNQLSGYNYRRDLINILADTDL</sequence>
<evidence type="ECO:0000313" key="4">
    <source>
        <dbReference type="Proteomes" id="UP000251923"/>
    </source>
</evidence>
<dbReference type="InterPro" id="IPR050766">
    <property type="entry name" value="Bact_Lucif_Oxidored"/>
</dbReference>
<evidence type="ECO:0000259" key="2">
    <source>
        <dbReference type="Pfam" id="PF00296"/>
    </source>
</evidence>
<evidence type="ECO:0000256" key="1">
    <source>
        <dbReference type="ARBA" id="ARBA00007789"/>
    </source>
</evidence>
<evidence type="ECO:0000313" key="3">
    <source>
        <dbReference type="EMBL" id="RAV80909.1"/>
    </source>
</evidence>
<gene>
    <name evidence="3" type="ORF">DBT54_02660</name>
</gene>
<reference evidence="3 4" key="1">
    <citation type="submission" date="2018-04" db="EMBL/GenBank/DDBJ databases">
        <title>Aerococcus urinae genomes.</title>
        <authorList>
            <person name="Hilt E."/>
            <person name="Gilbert N.M."/>
            <person name="Thomas-White K."/>
            <person name="Putonti C."/>
            <person name="Lewis A.L."/>
            <person name="Visck K.L."/>
            <person name="Wolfe A.J."/>
        </authorList>
    </citation>
    <scope>NUCLEOTIDE SEQUENCE [LARGE SCALE GENOMIC DNA]</scope>
    <source>
        <strain evidence="3 4">UMB7480</strain>
    </source>
</reference>
<dbReference type="InterPro" id="IPR019949">
    <property type="entry name" value="CmoO-like"/>
</dbReference>
<feature type="domain" description="Luciferase-like" evidence="2">
    <location>
        <begin position="4"/>
        <end position="250"/>
    </location>
</feature>
<dbReference type="PANTHER" id="PTHR30137:SF15">
    <property type="entry name" value="BLL6902 PROTEIN"/>
    <property type="match status" value="1"/>
</dbReference>
<dbReference type="AlphaFoldDB" id="A0A2I1L4W5"/>
<dbReference type="InterPro" id="IPR011251">
    <property type="entry name" value="Luciferase-like_dom"/>
</dbReference>
<dbReference type="GeneID" id="86971599"/>
<dbReference type="Gene3D" id="3.20.20.30">
    <property type="entry name" value="Luciferase-like domain"/>
    <property type="match status" value="1"/>
</dbReference>
<dbReference type="EMBL" id="QMHM01000003">
    <property type="protein sequence ID" value="RAV80909.1"/>
    <property type="molecule type" value="Genomic_DNA"/>
</dbReference>
<dbReference type="Pfam" id="PF00296">
    <property type="entry name" value="Bac_luciferase"/>
    <property type="match status" value="1"/>
</dbReference>
<dbReference type="SUPFAM" id="SSF51679">
    <property type="entry name" value="Bacterial luciferase-like"/>
    <property type="match status" value="1"/>
</dbReference>
<dbReference type="InterPro" id="IPR036661">
    <property type="entry name" value="Luciferase-like_sf"/>
</dbReference>
<dbReference type="Proteomes" id="UP000251923">
    <property type="component" value="Unassembled WGS sequence"/>
</dbReference>
<dbReference type="NCBIfam" id="TIGR03558">
    <property type="entry name" value="oxido_grp_1"/>
    <property type="match status" value="1"/>
</dbReference>
<dbReference type="PANTHER" id="PTHR30137">
    <property type="entry name" value="LUCIFERASE-LIKE MONOOXYGENASE"/>
    <property type="match status" value="1"/>
</dbReference>
<comment type="similarity">
    <text evidence="1">To bacterial alkanal monooxygenase alpha and beta chains.</text>
</comment>
<name>A0A2I1L4W5_9LACT</name>
<protein>
    <submittedName>
        <fullName evidence="3">MsnO8 family LLM class oxidoreductase</fullName>
    </submittedName>
</protein>
<dbReference type="CDD" id="cd00347">
    <property type="entry name" value="Flavin_utilizing_monoxygenases"/>
    <property type="match status" value="1"/>
</dbReference>
<dbReference type="GO" id="GO:0005829">
    <property type="term" value="C:cytosol"/>
    <property type="evidence" value="ECO:0007669"/>
    <property type="project" value="TreeGrafter"/>
</dbReference>
<organism evidence="3 4">
    <name type="scientific">Aerococcus urinae</name>
    <dbReference type="NCBI Taxonomy" id="1376"/>
    <lineage>
        <taxon>Bacteria</taxon>
        <taxon>Bacillati</taxon>
        <taxon>Bacillota</taxon>
        <taxon>Bacilli</taxon>
        <taxon>Lactobacillales</taxon>
        <taxon>Aerococcaceae</taxon>
        <taxon>Aerococcus</taxon>
    </lineage>
</organism>